<gene>
    <name evidence="5" type="ORF">MPDQ_003950</name>
</gene>
<dbReference type="Gene3D" id="3.50.50.60">
    <property type="entry name" value="FAD/NAD(P)-binding domain"/>
    <property type="match status" value="1"/>
</dbReference>
<dbReference type="OrthoDB" id="417877at2759"/>
<dbReference type="InterPro" id="IPR036188">
    <property type="entry name" value="FAD/NAD-bd_sf"/>
</dbReference>
<dbReference type="GO" id="GO:0016491">
    <property type="term" value="F:oxidoreductase activity"/>
    <property type="evidence" value="ECO:0007669"/>
    <property type="project" value="UniProtKB-KW"/>
</dbReference>
<comment type="caution">
    <text evidence="5">The sequence shown here is derived from an EMBL/GenBank/DDBJ whole genome shotgun (WGS) entry which is preliminary data.</text>
</comment>
<keyword evidence="2" id="KW-0274">FAD</keyword>
<reference evidence="5 6" key="1">
    <citation type="submission" date="2019-06" db="EMBL/GenBank/DDBJ databases">
        <title>Wine fermentation using esterase from Monascus purpureus.</title>
        <authorList>
            <person name="Geng C."/>
            <person name="Zhang Y."/>
        </authorList>
    </citation>
    <scope>NUCLEOTIDE SEQUENCE [LARGE SCALE GENOMIC DNA]</scope>
    <source>
        <strain evidence="5">HQ1</strain>
    </source>
</reference>
<dbReference type="GO" id="GO:0071949">
    <property type="term" value="F:FAD binding"/>
    <property type="evidence" value="ECO:0007669"/>
    <property type="project" value="InterPro"/>
</dbReference>
<dbReference type="STRING" id="5098.A0A507R2F7"/>
<evidence type="ECO:0000259" key="4">
    <source>
        <dbReference type="Pfam" id="PF01494"/>
    </source>
</evidence>
<dbReference type="Pfam" id="PF01494">
    <property type="entry name" value="FAD_binding_3"/>
    <property type="match status" value="1"/>
</dbReference>
<dbReference type="Proteomes" id="UP000319663">
    <property type="component" value="Unassembled WGS sequence"/>
</dbReference>
<evidence type="ECO:0000256" key="2">
    <source>
        <dbReference type="ARBA" id="ARBA00022827"/>
    </source>
</evidence>
<feature type="domain" description="FAD-binding" evidence="4">
    <location>
        <begin position="12"/>
        <end position="329"/>
    </location>
</feature>
<keyword evidence="3" id="KW-0560">Oxidoreductase</keyword>
<name>A0A507R2F7_MONPU</name>
<evidence type="ECO:0000313" key="6">
    <source>
        <dbReference type="Proteomes" id="UP000319663"/>
    </source>
</evidence>
<dbReference type="PANTHER" id="PTHR46720:SF3">
    <property type="entry name" value="FAD-BINDING DOMAIN-CONTAINING PROTEIN-RELATED"/>
    <property type="match status" value="1"/>
</dbReference>
<dbReference type="SUPFAM" id="SSF54373">
    <property type="entry name" value="FAD-linked reductases, C-terminal domain"/>
    <property type="match status" value="1"/>
</dbReference>
<protein>
    <recommendedName>
        <fullName evidence="4">FAD-binding domain-containing protein</fullName>
    </recommendedName>
</protein>
<dbReference type="InterPro" id="IPR002938">
    <property type="entry name" value="FAD-bd"/>
</dbReference>
<dbReference type="PANTHER" id="PTHR46720">
    <property type="entry name" value="HYDROXYLASE, PUTATIVE (AFU_ORTHOLOGUE AFUA_3G01460)-RELATED"/>
    <property type="match status" value="1"/>
</dbReference>
<evidence type="ECO:0000256" key="3">
    <source>
        <dbReference type="ARBA" id="ARBA00023002"/>
    </source>
</evidence>
<evidence type="ECO:0000313" key="5">
    <source>
        <dbReference type="EMBL" id="TQB74919.1"/>
    </source>
</evidence>
<sequence length="428" mass="47158">MAGYPPNSTLGVAIIGAGPAGLGAAIEFAKLPFVDLRVYERAQELREIGTGVSIQRNTWRMLEALAVYGNVDPKSIFRAADGHSTQHRNGRTGELLVSHGQKDTPRQHLHARALRSVLQKALLQGVDKSRLRLSSKLVHIAENPSGTLSLCFEDGHRDEVDLLVGADGVRSVVRAFAFPDHHISYTGQTAYRALVTADEVLSIPGFPDAVTFWHAPENWVYTCNLNNNIYEVTVRTPLPPGTKTVSWGQAATLEELRRPFKDYCPVVQAVLGKVQEVTRFDLFAGSHLPSVVSRGSVALVGDASHPRSGAFGAGAGFALEDAYVLTQAVKWAHERNLPVGDGLDLFDKVRTPHYKQMYAVLARFAAADASIKESKVPFDEAVALHVKHNWTEEDHWLYHYDVQEVWKNAYEAEDARRAKQGKGIISRL</sequence>
<keyword evidence="6" id="KW-1185">Reference proteome</keyword>
<dbReference type="SUPFAM" id="SSF51905">
    <property type="entry name" value="FAD/NAD(P)-binding domain"/>
    <property type="match status" value="1"/>
</dbReference>
<keyword evidence="1" id="KW-0285">Flavoprotein</keyword>
<dbReference type="GO" id="GO:0044550">
    <property type="term" value="P:secondary metabolite biosynthetic process"/>
    <property type="evidence" value="ECO:0007669"/>
    <property type="project" value="TreeGrafter"/>
</dbReference>
<dbReference type="AlphaFoldDB" id="A0A507R2F7"/>
<dbReference type="InterPro" id="IPR051104">
    <property type="entry name" value="FAD_monoxygenase"/>
</dbReference>
<accession>A0A507R2F7</accession>
<organism evidence="5 6">
    <name type="scientific">Monascus purpureus</name>
    <name type="common">Red mold</name>
    <name type="synonym">Monascus anka</name>
    <dbReference type="NCBI Taxonomy" id="5098"/>
    <lineage>
        <taxon>Eukaryota</taxon>
        <taxon>Fungi</taxon>
        <taxon>Dikarya</taxon>
        <taxon>Ascomycota</taxon>
        <taxon>Pezizomycotina</taxon>
        <taxon>Eurotiomycetes</taxon>
        <taxon>Eurotiomycetidae</taxon>
        <taxon>Eurotiales</taxon>
        <taxon>Aspergillaceae</taxon>
        <taxon>Monascus</taxon>
    </lineage>
</organism>
<dbReference type="PRINTS" id="PR00420">
    <property type="entry name" value="RNGMNOXGNASE"/>
</dbReference>
<dbReference type="EMBL" id="VIFY01000025">
    <property type="protein sequence ID" value="TQB74919.1"/>
    <property type="molecule type" value="Genomic_DNA"/>
</dbReference>
<proteinExistence type="predicted"/>
<evidence type="ECO:0000256" key="1">
    <source>
        <dbReference type="ARBA" id="ARBA00022630"/>
    </source>
</evidence>